<keyword evidence="4" id="KW-1185">Reference proteome</keyword>
<organism evidence="3 4">
    <name type="scientific">Paramarasmius palmivorus</name>
    <dbReference type="NCBI Taxonomy" id="297713"/>
    <lineage>
        <taxon>Eukaryota</taxon>
        <taxon>Fungi</taxon>
        <taxon>Dikarya</taxon>
        <taxon>Basidiomycota</taxon>
        <taxon>Agaricomycotina</taxon>
        <taxon>Agaricomycetes</taxon>
        <taxon>Agaricomycetidae</taxon>
        <taxon>Agaricales</taxon>
        <taxon>Marasmiineae</taxon>
        <taxon>Marasmiaceae</taxon>
        <taxon>Paramarasmius</taxon>
    </lineage>
</organism>
<name>A0AAW0CNH1_9AGAR</name>
<accession>A0AAW0CNH1</accession>
<proteinExistence type="predicted"/>
<comment type="caution">
    <text evidence="3">The sequence shown here is derived from an EMBL/GenBank/DDBJ whole genome shotgun (WGS) entry which is preliminary data.</text>
</comment>
<reference evidence="3 4" key="1">
    <citation type="submission" date="2024-01" db="EMBL/GenBank/DDBJ databases">
        <title>A draft genome for a cacao thread blight-causing isolate of Paramarasmius palmivorus.</title>
        <authorList>
            <person name="Baruah I.K."/>
            <person name="Bukari Y."/>
            <person name="Amoako-Attah I."/>
            <person name="Meinhardt L.W."/>
            <person name="Bailey B.A."/>
            <person name="Cohen S.P."/>
        </authorList>
    </citation>
    <scope>NUCLEOTIDE SEQUENCE [LARGE SCALE GENOMIC DNA]</scope>
    <source>
        <strain evidence="3 4">GH-12</strain>
    </source>
</reference>
<dbReference type="AlphaFoldDB" id="A0AAW0CNH1"/>
<evidence type="ECO:0000313" key="3">
    <source>
        <dbReference type="EMBL" id="KAK7040837.1"/>
    </source>
</evidence>
<dbReference type="EMBL" id="JAYKXP010000035">
    <property type="protein sequence ID" value="KAK7040837.1"/>
    <property type="molecule type" value="Genomic_DNA"/>
</dbReference>
<evidence type="ECO:0008006" key="5">
    <source>
        <dbReference type="Google" id="ProtNLM"/>
    </source>
</evidence>
<dbReference type="Proteomes" id="UP001383192">
    <property type="component" value="Unassembled WGS sequence"/>
</dbReference>
<keyword evidence="2" id="KW-0812">Transmembrane</keyword>
<gene>
    <name evidence="3" type="ORF">VNI00_009433</name>
</gene>
<keyword evidence="2" id="KW-0472">Membrane</keyword>
<evidence type="ECO:0000256" key="2">
    <source>
        <dbReference type="SAM" id="Phobius"/>
    </source>
</evidence>
<feature type="region of interest" description="Disordered" evidence="1">
    <location>
        <begin position="1"/>
        <end position="72"/>
    </location>
</feature>
<feature type="transmembrane region" description="Helical" evidence="2">
    <location>
        <begin position="134"/>
        <end position="153"/>
    </location>
</feature>
<protein>
    <recommendedName>
        <fullName evidence="5">DUF2335 domain-containing protein</fullName>
    </recommendedName>
</protein>
<evidence type="ECO:0000313" key="4">
    <source>
        <dbReference type="Proteomes" id="UP001383192"/>
    </source>
</evidence>
<sequence>MGLNGSRARRTFVTENEGNENTTDNGNGRLGEDTSFATRNVGNRNEVQNGNLAGVPLDSNSSVSYETKNRGDKNRVTNVAAHADSLDQVAAHVLSMATGQEYREGLQARGFLSITMVVVIAGLGLVLGRANLSLPTILVSLGGTIGVVCLVLTRLIPPTDSKTTEPPPPYPTNRKA</sequence>
<feature type="transmembrane region" description="Helical" evidence="2">
    <location>
        <begin position="110"/>
        <end position="128"/>
    </location>
</feature>
<feature type="compositionally biased region" description="Polar residues" evidence="1">
    <location>
        <begin position="35"/>
        <end position="51"/>
    </location>
</feature>
<feature type="compositionally biased region" description="Low complexity" evidence="1">
    <location>
        <begin position="14"/>
        <end position="27"/>
    </location>
</feature>
<evidence type="ECO:0000256" key="1">
    <source>
        <dbReference type="SAM" id="MobiDB-lite"/>
    </source>
</evidence>
<keyword evidence="2" id="KW-1133">Transmembrane helix</keyword>